<keyword evidence="2" id="KW-1185">Reference proteome</keyword>
<accession>A0ACB7U5N4</accession>
<evidence type="ECO:0000313" key="2">
    <source>
        <dbReference type="Proteomes" id="UP000827976"/>
    </source>
</evidence>
<reference evidence="2" key="1">
    <citation type="journal article" date="2022" name="Nat. Commun.">
        <title>Chromosome evolution and the genetic basis of agronomically important traits in greater yam.</title>
        <authorList>
            <person name="Bredeson J.V."/>
            <person name="Lyons J.B."/>
            <person name="Oniyinde I.O."/>
            <person name="Okereke N.R."/>
            <person name="Kolade O."/>
            <person name="Nnabue I."/>
            <person name="Nwadili C.O."/>
            <person name="Hribova E."/>
            <person name="Parker M."/>
            <person name="Nwogha J."/>
            <person name="Shu S."/>
            <person name="Carlson J."/>
            <person name="Kariba R."/>
            <person name="Muthemba S."/>
            <person name="Knop K."/>
            <person name="Barton G.J."/>
            <person name="Sherwood A.V."/>
            <person name="Lopez-Montes A."/>
            <person name="Asiedu R."/>
            <person name="Jamnadass R."/>
            <person name="Muchugi A."/>
            <person name="Goodstein D."/>
            <person name="Egesi C.N."/>
            <person name="Featherston J."/>
            <person name="Asfaw A."/>
            <person name="Simpson G.G."/>
            <person name="Dolezel J."/>
            <person name="Hendre P.S."/>
            <person name="Van Deynze A."/>
            <person name="Kumar P.L."/>
            <person name="Obidiegwu J.E."/>
            <person name="Bhattacharjee R."/>
            <person name="Rokhsar D.S."/>
        </authorList>
    </citation>
    <scope>NUCLEOTIDE SEQUENCE [LARGE SCALE GENOMIC DNA]</scope>
    <source>
        <strain evidence="2">cv. TDa95/00328</strain>
    </source>
</reference>
<comment type="caution">
    <text evidence="1">The sequence shown here is derived from an EMBL/GenBank/DDBJ whole genome shotgun (WGS) entry which is preliminary data.</text>
</comment>
<dbReference type="Proteomes" id="UP000827976">
    <property type="component" value="Chromosome 18"/>
</dbReference>
<protein>
    <submittedName>
        <fullName evidence="1">Uncharacterized protein</fullName>
    </submittedName>
</protein>
<name>A0ACB7U5N4_DIOAL</name>
<dbReference type="EMBL" id="CM037028">
    <property type="protein sequence ID" value="KAH7655555.1"/>
    <property type="molecule type" value="Genomic_DNA"/>
</dbReference>
<proteinExistence type="predicted"/>
<sequence length="234" mass="26514">MLTPHPNFLAIEIPHNVKFAKKWGHIAATCSYRYPESRNNSKNQNSTYYEMAFSALNHTCNTHTSVFNSNSLPEWLPDTGAASHMTPDPQLVEFISQYQGSTQVTVNNGNNLPISSIGKLTFSTYIRPLHLNDVLMLPHLTANLLSVAKYVKNNSCLIEFHPFSYIVKDFRTRIPLLTSNIHNNLYPMQIPSIFQNHVAFVARHTPLNCGINDLDTHAKPSCLIFLVLYLQNLM</sequence>
<gene>
    <name evidence="1" type="ORF">IHE45_18G019600</name>
</gene>
<evidence type="ECO:0000313" key="1">
    <source>
        <dbReference type="EMBL" id="KAH7655555.1"/>
    </source>
</evidence>
<organism evidence="1 2">
    <name type="scientific">Dioscorea alata</name>
    <name type="common">Purple yam</name>
    <dbReference type="NCBI Taxonomy" id="55571"/>
    <lineage>
        <taxon>Eukaryota</taxon>
        <taxon>Viridiplantae</taxon>
        <taxon>Streptophyta</taxon>
        <taxon>Embryophyta</taxon>
        <taxon>Tracheophyta</taxon>
        <taxon>Spermatophyta</taxon>
        <taxon>Magnoliopsida</taxon>
        <taxon>Liliopsida</taxon>
        <taxon>Dioscoreales</taxon>
        <taxon>Dioscoreaceae</taxon>
        <taxon>Dioscorea</taxon>
    </lineage>
</organism>